<dbReference type="AlphaFoldDB" id="A0A2U2HAW8"/>
<sequence length="122" mass="14456">MYEQPHFTINRSLIVLLPKQAAYDWLMGAGTNPPKLTLAEIRKDPNGFLVSQSKVENLDVAESWVHQRWDLFFTHFLNSWHTDEQHWPQKRSLAMFKEFFEIQSHFKVWDLSDEPIERAEAA</sequence>
<protein>
    <submittedName>
        <fullName evidence="1">Uncharacterized protein</fullName>
    </submittedName>
</protein>
<dbReference type="EMBL" id="PXWF02000331">
    <property type="protein sequence ID" value="PWF39920.1"/>
    <property type="molecule type" value="Genomic_DNA"/>
</dbReference>
<gene>
    <name evidence="1" type="ORF">C7C56_026475</name>
</gene>
<accession>A0A2U2HAW8</accession>
<evidence type="ECO:0000313" key="2">
    <source>
        <dbReference type="Proteomes" id="UP000241421"/>
    </source>
</evidence>
<organism evidence="1 2">
    <name type="scientific">Massilia glaciei</name>
    <dbReference type="NCBI Taxonomy" id="1524097"/>
    <lineage>
        <taxon>Bacteria</taxon>
        <taxon>Pseudomonadati</taxon>
        <taxon>Pseudomonadota</taxon>
        <taxon>Betaproteobacteria</taxon>
        <taxon>Burkholderiales</taxon>
        <taxon>Oxalobacteraceae</taxon>
        <taxon>Telluria group</taxon>
        <taxon>Massilia</taxon>
    </lineage>
</organism>
<dbReference type="Proteomes" id="UP000241421">
    <property type="component" value="Unassembled WGS sequence"/>
</dbReference>
<dbReference type="RefSeq" id="WP_106760334.1">
    <property type="nucleotide sequence ID" value="NZ_PXWF02000331.1"/>
</dbReference>
<name>A0A2U2HAW8_9BURK</name>
<dbReference type="OrthoDB" id="5431733at2"/>
<proteinExistence type="predicted"/>
<evidence type="ECO:0000313" key="1">
    <source>
        <dbReference type="EMBL" id="PWF39920.1"/>
    </source>
</evidence>
<comment type="caution">
    <text evidence="1">The sequence shown here is derived from an EMBL/GenBank/DDBJ whole genome shotgun (WGS) entry which is preliminary data.</text>
</comment>
<reference evidence="1 2" key="1">
    <citation type="submission" date="2018-04" db="EMBL/GenBank/DDBJ databases">
        <title>Massilia violaceinigra sp. nov., a novel purple-pigmented bacterium isolated from Tianshan glacier, Xinjiang, China.</title>
        <authorList>
            <person name="Wang H."/>
        </authorList>
    </citation>
    <scope>NUCLEOTIDE SEQUENCE [LARGE SCALE GENOMIC DNA]</scope>
    <source>
        <strain evidence="1 2">B448-2</strain>
    </source>
</reference>
<keyword evidence="2" id="KW-1185">Reference proteome</keyword>